<evidence type="ECO:0000256" key="1">
    <source>
        <dbReference type="ARBA" id="ARBA00007378"/>
    </source>
</evidence>
<dbReference type="InterPro" id="IPR019953">
    <property type="entry name" value="OHR"/>
</dbReference>
<evidence type="ECO:0000313" key="2">
    <source>
        <dbReference type="EMBL" id="KAF9809733.1"/>
    </source>
</evidence>
<dbReference type="Pfam" id="PF02566">
    <property type="entry name" value="OsmC"/>
    <property type="match status" value="1"/>
</dbReference>
<accession>A0A8H7NYU3</accession>
<evidence type="ECO:0000313" key="3">
    <source>
        <dbReference type="Proteomes" id="UP000639403"/>
    </source>
</evidence>
<dbReference type="PANTHER" id="PTHR33797">
    <property type="entry name" value="ORGANIC HYDROPEROXIDE RESISTANCE PROTEIN-LIKE"/>
    <property type="match status" value="1"/>
</dbReference>
<dbReference type="GO" id="GO:0006979">
    <property type="term" value="P:response to oxidative stress"/>
    <property type="evidence" value="ECO:0007669"/>
    <property type="project" value="InterPro"/>
</dbReference>
<reference evidence="2" key="2">
    <citation type="journal article" name="Front. Microbiol.">
        <title>Degradative Capacity of Two Strains of Rhodonia placenta: From Phenotype to Genotype.</title>
        <authorList>
            <person name="Kolle M."/>
            <person name="Horta M.A.C."/>
            <person name="Nowrousian M."/>
            <person name="Ohm R.A."/>
            <person name="Benz J.P."/>
            <person name="Pilgard A."/>
        </authorList>
    </citation>
    <scope>NUCLEOTIDE SEQUENCE</scope>
    <source>
        <strain evidence="2">FPRL280</strain>
    </source>
</reference>
<gene>
    <name evidence="2" type="ORF">IEO21_07275</name>
</gene>
<dbReference type="InterPro" id="IPR036102">
    <property type="entry name" value="OsmC/Ohrsf"/>
</dbReference>
<proteinExistence type="inferred from homology"/>
<organism evidence="2 3">
    <name type="scientific">Rhodonia placenta</name>
    <dbReference type="NCBI Taxonomy" id="104341"/>
    <lineage>
        <taxon>Eukaryota</taxon>
        <taxon>Fungi</taxon>
        <taxon>Dikarya</taxon>
        <taxon>Basidiomycota</taxon>
        <taxon>Agaricomycotina</taxon>
        <taxon>Agaricomycetes</taxon>
        <taxon>Polyporales</taxon>
        <taxon>Adustoporiaceae</taxon>
        <taxon>Rhodonia</taxon>
    </lineage>
</organism>
<dbReference type="InterPro" id="IPR015946">
    <property type="entry name" value="KH_dom-like_a/b"/>
</dbReference>
<dbReference type="AlphaFoldDB" id="A0A8H7NYU3"/>
<dbReference type="EMBL" id="JADOXO010000197">
    <property type="protein sequence ID" value="KAF9809733.1"/>
    <property type="molecule type" value="Genomic_DNA"/>
</dbReference>
<evidence type="ECO:0008006" key="4">
    <source>
        <dbReference type="Google" id="ProtNLM"/>
    </source>
</evidence>
<name>A0A8H7NYU3_9APHY</name>
<comment type="caution">
    <text evidence="2">The sequence shown here is derived from an EMBL/GenBank/DDBJ whole genome shotgun (WGS) entry which is preliminary data.</text>
</comment>
<protein>
    <recommendedName>
        <fullName evidence="4">OsmC-like protein</fullName>
    </recommendedName>
</protein>
<sequence length="177" mass="19055">MRPTAAAFRPLTHRITTGAAITHVHNPSVPQARGILTLKDHVYFAKATARGRGRSGAVKSNGDCPLELKMATPKIIGGTGDGHNPEQLFGMGYASCFLGSLQLMASRMDKKHVAEDAKVHTNVFFGHPDDPTLEGFGLRVEITVEGCEDDDVITAAHEFCAYSRMLKHGADVKVTKA</sequence>
<dbReference type="Gene3D" id="3.30.300.20">
    <property type="match status" value="1"/>
</dbReference>
<dbReference type="Gene3D" id="2.20.25.10">
    <property type="match status" value="1"/>
</dbReference>
<dbReference type="InterPro" id="IPR003718">
    <property type="entry name" value="OsmC/Ohr_fam"/>
</dbReference>
<dbReference type="SUPFAM" id="SSF82784">
    <property type="entry name" value="OsmC-like"/>
    <property type="match status" value="1"/>
</dbReference>
<dbReference type="NCBIfam" id="TIGR03561">
    <property type="entry name" value="organ_hyd_perox"/>
    <property type="match status" value="1"/>
</dbReference>
<dbReference type="Proteomes" id="UP000639403">
    <property type="component" value="Unassembled WGS sequence"/>
</dbReference>
<comment type="similarity">
    <text evidence="1">Belongs to the OsmC/Ohr family.</text>
</comment>
<reference evidence="2" key="1">
    <citation type="submission" date="2020-11" db="EMBL/GenBank/DDBJ databases">
        <authorList>
            <person name="Koelle M."/>
            <person name="Horta M.A.C."/>
            <person name="Nowrousian M."/>
            <person name="Ohm R.A."/>
            <person name="Benz P."/>
            <person name="Pilgard A."/>
        </authorList>
    </citation>
    <scope>NUCLEOTIDE SEQUENCE</scope>
    <source>
        <strain evidence="2">FPRL280</strain>
    </source>
</reference>
<dbReference type="PANTHER" id="PTHR33797:SF2">
    <property type="entry name" value="ORGANIC HYDROPEROXIDE RESISTANCE PROTEIN-LIKE"/>
    <property type="match status" value="1"/>
</dbReference>